<name>A0A0F9IUT0_9ZZZZ</name>
<keyword evidence="1" id="KW-1133">Transmembrane helix</keyword>
<proteinExistence type="predicted"/>
<dbReference type="Gene3D" id="3.30.1380.10">
    <property type="match status" value="1"/>
</dbReference>
<reference evidence="2" key="1">
    <citation type="journal article" date="2015" name="Nature">
        <title>Complex archaea that bridge the gap between prokaryotes and eukaryotes.</title>
        <authorList>
            <person name="Spang A."/>
            <person name="Saw J.H."/>
            <person name="Jorgensen S.L."/>
            <person name="Zaremba-Niedzwiedzka K."/>
            <person name="Martijn J."/>
            <person name="Lind A.E."/>
            <person name="van Eijk R."/>
            <person name="Schleper C."/>
            <person name="Guy L."/>
            <person name="Ettema T.J."/>
        </authorList>
    </citation>
    <scope>NUCLEOTIDE SEQUENCE</scope>
</reference>
<evidence type="ECO:0000313" key="2">
    <source>
        <dbReference type="EMBL" id="KKL97505.1"/>
    </source>
</evidence>
<keyword evidence="1" id="KW-0472">Membrane</keyword>
<dbReference type="AlphaFoldDB" id="A0A0F9IUT0"/>
<evidence type="ECO:0008006" key="3">
    <source>
        <dbReference type="Google" id="ProtNLM"/>
    </source>
</evidence>
<dbReference type="EMBL" id="LAZR01018154">
    <property type="protein sequence ID" value="KKL97505.1"/>
    <property type="molecule type" value="Genomic_DNA"/>
</dbReference>
<dbReference type="SUPFAM" id="SSF55166">
    <property type="entry name" value="Hedgehog/DD-peptidase"/>
    <property type="match status" value="1"/>
</dbReference>
<accession>A0A0F9IUT0</accession>
<comment type="caution">
    <text evidence="2">The sequence shown here is derived from an EMBL/GenBank/DDBJ whole genome shotgun (WGS) entry which is preliminary data.</text>
</comment>
<feature type="transmembrane region" description="Helical" evidence="1">
    <location>
        <begin position="85"/>
        <end position="106"/>
    </location>
</feature>
<sequence length="138" mass="15850">MPAFSQQSMARLKTCHPQLQLVALEVVRTYDCTVLEGHRGEELQSKYREEGKSRISWPNGPHNMTPSNAVHLVPYPFPGWQKLKYFYFFSGYVLATGVGMGIVLRWGGDWDMDGELNDQIFNDLPHFEISEIKEDNNV</sequence>
<organism evidence="2">
    <name type="scientific">marine sediment metagenome</name>
    <dbReference type="NCBI Taxonomy" id="412755"/>
    <lineage>
        <taxon>unclassified sequences</taxon>
        <taxon>metagenomes</taxon>
        <taxon>ecological metagenomes</taxon>
    </lineage>
</organism>
<dbReference type="InterPro" id="IPR009045">
    <property type="entry name" value="Zn_M74/Hedgehog-like"/>
</dbReference>
<protein>
    <recommendedName>
        <fullName evidence="3">Peptidase M15C domain-containing protein</fullName>
    </recommendedName>
</protein>
<keyword evidence="1" id="KW-0812">Transmembrane</keyword>
<gene>
    <name evidence="2" type="ORF">LCGC14_1833860</name>
</gene>
<evidence type="ECO:0000256" key="1">
    <source>
        <dbReference type="SAM" id="Phobius"/>
    </source>
</evidence>